<gene>
    <name evidence="2" type="ORF">DES47_10750</name>
</gene>
<keyword evidence="1" id="KW-0732">Signal</keyword>
<dbReference type="EMBL" id="SNXS01000007">
    <property type="protein sequence ID" value="TDP62472.1"/>
    <property type="molecule type" value="Genomic_DNA"/>
</dbReference>
<dbReference type="Proteomes" id="UP000295361">
    <property type="component" value="Unassembled WGS sequence"/>
</dbReference>
<name>A0A4R6QIN6_9BURK</name>
<sequence length="219" mass="23361">MLGRMKALFAIFALMCSAVGPVAAQPPRQNLWVELRWVDSTLSGAVMAGVRDGAVVVGTAGSVSPRGHVSVSTQTRDDASQQVQRLLVLNGQQASLRLTESTPVQWVDYGVQFDAAQPASSPGKGWAVPRQGLIEQTGGFTVTPQWPGGKQPVRVEFRALDGGSSQQQVLSTVLMPLDSWTVVARTGQGLRQQQRGVTSSRDAEGVSTRELQLRVSVAP</sequence>
<keyword evidence="3" id="KW-1185">Reference proteome</keyword>
<evidence type="ECO:0008006" key="4">
    <source>
        <dbReference type="Google" id="ProtNLM"/>
    </source>
</evidence>
<reference evidence="2 3" key="1">
    <citation type="submission" date="2019-03" db="EMBL/GenBank/DDBJ databases">
        <title>Genomic Encyclopedia of Type Strains, Phase IV (KMG-IV): sequencing the most valuable type-strain genomes for metagenomic binning, comparative biology and taxonomic classification.</title>
        <authorList>
            <person name="Goeker M."/>
        </authorList>
    </citation>
    <scope>NUCLEOTIDE SEQUENCE [LARGE SCALE GENOMIC DNA]</scope>
    <source>
        <strain evidence="2 3">DSM 16998</strain>
    </source>
</reference>
<accession>A0A4R6QIN6</accession>
<evidence type="ECO:0000256" key="1">
    <source>
        <dbReference type="SAM" id="SignalP"/>
    </source>
</evidence>
<organism evidence="2 3">
    <name type="scientific">Roseateles toxinivorans</name>
    <dbReference type="NCBI Taxonomy" id="270368"/>
    <lineage>
        <taxon>Bacteria</taxon>
        <taxon>Pseudomonadati</taxon>
        <taxon>Pseudomonadota</taxon>
        <taxon>Betaproteobacteria</taxon>
        <taxon>Burkholderiales</taxon>
        <taxon>Sphaerotilaceae</taxon>
        <taxon>Roseateles</taxon>
    </lineage>
</organism>
<feature type="chain" id="PRO_5020887209" description="Type II/III secretion system protein" evidence="1">
    <location>
        <begin position="25"/>
        <end position="219"/>
    </location>
</feature>
<evidence type="ECO:0000313" key="3">
    <source>
        <dbReference type="Proteomes" id="UP000295361"/>
    </source>
</evidence>
<proteinExistence type="predicted"/>
<dbReference type="InParanoid" id="A0A4R6QIN6"/>
<dbReference type="AlphaFoldDB" id="A0A4R6QIN6"/>
<evidence type="ECO:0000313" key="2">
    <source>
        <dbReference type="EMBL" id="TDP62472.1"/>
    </source>
</evidence>
<comment type="caution">
    <text evidence="2">The sequence shown here is derived from an EMBL/GenBank/DDBJ whole genome shotgun (WGS) entry which is preliminary data.</text>
</comment>
<protein>
    <recommendedName>
        <fullName evidence="4">Type II/III secretion system protein</fullName>
    </recommendedName>
</protein>
<feature type="signal peptide" evidence="1">
    <location>
        <begin position="1"/>
        <end position="24"/>
    </location>
</feature>